<feature type="domain" description="Helicase ATP-binding" evidence="8">
    <location>
        <begin position="399"/>
        <end position="578"/>
    </location>
</feature>
<dbReference type="GO" id="GO:0005634">
    <property type="term" value="C:nucleus"/>
    <property type="evidence" value="ECO:0007669"/>
    <property type="project" value="UniProtKB-SubCell"/>
</dbReference>
<keyword evidence="4" id="KW-0347">Helicase</keyword>
<keyword evidence="5" id="KW-0067">ATP-binding</keyword>
<feature type="region of interest" description="Disordered" evidence="7">
    <location>
        <begin position="32"/>
        <end position="57"/>
    </location>
</feature>
<dbReference type="InterPro" id="IPR001650">
    <property type="entry name" value="Helicase_C-like"/>
</dbReference>
<reference evidence="10 11" key="1">
    <citation type="submission" date="2013-09" db="EMBL/GenBank/DDBJ databases">
        <title>Corchorus capsularis genome sequencing.</title>
        <authorList>
            <person name="Alam M."/>
            <person name="Haque M.S."/>
            <person name="Islam M.S."/>
            <person name="Emdad E.M."/>
            <person name="Islam M.M."/>
            <person name="Ahmed B."/>
            <person name="Halim A."/>
            <person name="Hossen Q.M.M."/>
            <person name="Hossain M.Z."/>
            <person name="Ahmed R."/>
            <person name="Khan M.M."/>
            <person name="Islam R."/>
            <person name="Rashid M.M."/>
            <person name="Khan S.A."/>
            <person name="Rahman M.S."/>
            <person name="Alam M."/>
        </authorList>
    </citation>
    <scope>NUCLEOTIDE SEQUENCE [LARGE SCALE GENOMIC DNA]</scope>
    <source>
        <strain evidence="11">cv. CVL-1</strain>
        <tissue evidence="10">Whole seedling</tissue>
    </source>
</reference>
<dbReference type="OMA" id="YYGQNAP"/>
<organism evidence="10 11">
    <name type="scientific">Corchorus capsularis</name>
    <name type="common">Jute</name>
    <dbReference type="NCBI Taxonomy" id="210143"/>
    <lineage>
        <taxon>Eukaryota</taxon>
        <taxon>Viridiplantae</taxon>
        <taxon>Streptophyta</taxon>
        <taxon>Embryophyta</taxon>
        <taxon>Tracheophyta</taxon>
        <taxon>Spermatophyta</taxon>
        <taxon>Magnoliopsida</taxon>
        <taxon>eudicotyledons</taxon>
        <taxon>Gunneridae</taxon>
        <taxon>Pentapetalae</taxon>
        <taxon>rosids</taxon>
        <taxon>malvids</taxon>
        <taxon>Malvales</taxon>
        <taxon>Malvaceae</taxon>
        <taxon>Grewioideae</taxon>
        <taxon>Apeibeae</taxon>
        <taxon>Corchorus</taxon>
    </lineage>
</organism>
<evidence type="ECO:0000256" key="7">
    <source>
        <dbReference type="SAM" id="MobiDB-lite"/>
    </source>
</evidence>
<keyword evidence="6" id="KW-0539">Nucleus</keyword>
<evidence type="ECO:0000256" key="2">
    <source>
        <dbReference type="ARBA" id="ARBA00022741"/>
    </source>
</evidence>
<evidence type="ECO:0000313" key="11">
    <source>
        <dbReference type="Proteomes" id="UP000188268"/>
    </source>
</evidence>
<dbReference type="AlphaFoldDB" id="A0A1R3HVQ8"/>
<dbReference type="CDD" id="cd18793">
    <property type="entry name" value="SF2_C_SNF"/>
    <property type="match status" value="1"/>
</dbReference>
<dbReference type="GO" id="GO:0080188">
    <property type="term" value="P:gene silencing by siRNA-directed DNA methylation"/>
    <property type="evidence" value="ECO:0007669"/>
    <property type="project" value="InterPro"/>
</dbReference>
<dbReference type="Pfam" id="PF00271">
    <property type="entry name" value="Helicase_C"/>
    <property type="match status" value="1"/>
</dbReference>
<dbReference type="PROSITE" id="PS51192">
    <property type="entry name" value="HELICASE_ATP_BIND_1"/>
    <property type="match status" value="1"/>
</dbReference>
<evidence type="ECO:0000256" key="4">
    <source>
        <dbReference type="ARBA" id="ARBA00022806"/>
    </source>
</evidence>
<dbReference type="Gene3D" id="3.40.50.300">
    <property type="entry name" value="P-loop containing nucleotide triphosphate hydrolases"/>
    <property type="match status" value="1"/>
</dbReference>
<keyword evidence="11" id="KW-1185">Reference proteome</keyword>
<evidence type="ECO:0000256" key="5">
    <source>
        <dbReference type="ARBA" id="ARBA00022840"/>
    </source>
</evidence>
<dbReference type="GO" id="GO:0005524">
    <property type="term" value="F:ATP binding"/>
    <property type="evidence" value="ECO:0007669"/>
    <property type="project" value="UniProtKB-KW"/>
</dbReference>
<gene>
    <name evidence="10" type="ORF">CCACVL1_16795</name>
</gene>
<accession>A0A1R3HVQ8</accession>
<dbReference type="SMART" id="SM00490">
    <property type="entry name" value="HELICc"/>
    <property type="match status" value="1"/>
</dbReference>
<dbReference type="SMART" id="SM00487">
    <property type="entry name" value="DEXDc"/>
    <property type="match status" value="1"/>
</dbReference>
<dbReference type="OrthoDB" id="9900844at2759"/>
<sequence length="922" mass="104298">MESPLPVLPTDYGISNELYSRGCKRAKILHDSKDDSVASAGNPQLETEKEKPKASPNVIDYSDPFAVSKMLETFNTGGKYGSVTKDIEALISRNMHLANKVLALHPGLSNVLNLFDDVEKTPIKKETSKLPSRQLAHLSRNNFIDLEDDSVENGISSTQSAVVILDSDDEDNRNTRLLHPVQEIILRKPSEILLSKEIRVGESNLLQLEEAKLLQLGESNVYQAPESLGNRSYKEEKVNLPGEIDTKKDKGVYIGVEDDVDTETEIEDDGLGDIWQEMSMALEVSKDVSEDSSSSEDMSEDEVCDHYFVLKDDLGSVCRICGVIEKGIETIIDIQFNKAKKNTHTYASDSRNAKNRDSTEIGVKLPEDELAVTDIAAHPRHMKKMKPHQIEGFNFLLSNLVTKNPGGCILAHAPGSGKTFMIISFMQSFLAKYPHAKPLVVLPKGILSTWKKEFETWQVEDIPLLDFYTVKADNRSQQLEVLKQWIEHKSILFLGYKQFSTIICDGDTSQTSKSCQEILLKAPSLLILDEGHTPRNENTDVLQSLVKVQTARKVVLSGTLYQNHVKEVFNILNLVRPKFLRLDTSRSVMKRIMSKVHISAVRKQFKAGAEAAFYEMVEYTLQKDDNFERKVSVIHDLREMTGKVLHYYKGDFLDELPGLVDFTVVLDLSHRQKEEVKKLKRFQRKFKISAAGSAVYLHPELKSFSENSVVTDDMMDKLVEEVDLKEGAKANFFLNMLNLCEAAGEKLLVFSQYLIPLRFLERLTVKRKGWHPGVQIFSITGDANNDQRERAMEQFNNSPDAKVFFGSIKACGEGISLVGASRIIILDVHLNPSVTRQAIGRAFRPGQKKKVYAYRLVASGSPEEEDHSTCFNKELIAKMWFEWNQYRGNRDFDIEPVDVDECNDLYLESPLLRKDIRALYKR</sequence>
<evidence type="ECO:0000256" key="6">
    <source>
        <dbReference type="ARBA" id="ARBA00023242"/>
    </source>
</evidence>
<name>A0A1R3HVQ8_COCAP</name>
<dbReference type="SUPFAM" id="SSF52540">
    <property type="entry name" value="P-loop containing nucleoside triphosphate hydrolases"/>
    <property type="match status" value="2"/>
</dbReference>
<proteinExistence type="predicted"/>
<feature type="domain" description="Helicase C-terminal" evidence="9">
    <location>
        <begin position="710"/>
        <end position="900"/>
    </location>
</feature>
<dbReference type="PROSITE" id="PS51194">
    <property type="entry name" value="HELICASE_CTER"/>
    <property type="match status" value="1"/>
</dbReference>
<protein>
    <submittedName>
        <fullName evidence="10">SNF2-related protein</fullName>
    </submittedName>
</protein>
<evidence type="ECO:0000259" key="8">
    <source>
        <dbReference type="PROSITE" id="PS51192"/>
    </source>
</evidence>
<comment type="caution">
    <text evidence="10">The sequence shown here is derived from an EMBL/GenBank/DDBJ whole genome shotgun (WGS) entry which is preliminary data.</text>
</comment>
<dbReference type="InterPro" id="IPR044567">
    <property type="entry name" value="CLSY/DRD1"/>
</dbReference>
<dbReference type="Gramene" id="OMO74360">
    <property type="protein sequence ID" value="OMO74360"/>
    <property type="gene ID" value="CCACVL1_16795"/>
</dbReference>
<dbReference type="PANTHER" id="PTHR45821:SF1">
    <property type="entry name" value="ATP-DEPENDENT HELICASE FAMILY PROTEIN-RELATED"/>
    <property type="match status" value="1"/>
</dbReference>
<dbReference type="InterPro" id="IPR014001">
    <property type="entry name" value="Helicase_ATP-bd"/>
</dbReference>
<dbReference type="Proteomes" id="UP000188268">
    <property type="component" value="Unassembled WGS sequence"/>
</dbReference>
<dbReference type="InterPro" id="IPR049730">
    <property type="entry name" value="SNF2/RAD54-like_C"/>
</dbReference>
<evidence type="ECO:0000313" key="10">
    <source>
        <dbReference type="EMBL" id="OMO74360.1"/>
    </source>
</evidence>
<dbReference type="GO" id="GO:0004386">
    <property type="term" value="F:helicase activity"/>
    <property type="evidence" value="ECO:0007669"/>
    <property type="project" value="UniProtKB-KW"/>
</dbReference>
<dbReference type="Gene3D" id="3.40.50.10810">
    <property type="entry name" value="Tandem AAA-ATPase domain"/>
    <property type="match status" value="1"/>
</dbReference>
<keyword evidence="2" id="KW-0547">Nucleotide-binding</keyword>
<dbReference type="PANTHER" id="PTHR45821">
    <property type="entry name" value="SNF2 DOMAIN-CONTAINING PROTEIN CLASSY 2-RELATED"/>
    <property type="match status" value="1"/>
</dbReference>
<evidence type="ECO:0000256" key="3">
    <source>
        <dbReference type="ARBA" id="ARBA00022801"/>
    </source>
</evidence>
<dbReference type="EMBL" id="AWWV01011116">
    <property type="protein sequence ID" value="OMO74360.1"/>
    <property type="molecule type" value="Genomic_DNA"/>
</dbReference>
<evidence type="ECO:0000256" key="1">
    <source>
        <dbReference type="ARBA" id="ARBA00004123"/>
    </source>
</evidence>
<keyword evidence="3" id="KW-0378">Hydrolase</keyword>
<dbReference type="InterPro" id="IPR038718">
    <property type="entry name" value="SNF2-like_sf"/>
</dbReference>
<dbReference type="STRING" id="210143.A0A1R3HVQ8"/>
<comment type="subcellular location">
    <subcellularLocation>
        <location evidence="1">Nucleus</location>
    </subcellularLocation>
</comment>
<dbReference type="Pfam" id="PF00176">
    <property type="entry name" value="SNF2-rel_dom"/>
    <property type="match status" value="1"/>
</dbReference>
<evidence type="ECO:0000259" key="9">
    <source>
        <dbReference type="PROSITE" id="PS51194"/>
    </source>
</evidence>
<dbReference type="GO" id="GO:0016787">
    <property type="term" value="F:hydrolase activity"/>
    <property type="evidence" value="ECO:0007669"/>
    <property type="project" value="UniProtKB-KW"/>
</dbReference>
<dbReference type="InterPro" id="IPR000330">
    <property type="entry name" value="SNF2_N"/>
</dbReference>
<dbReference type="InterPro" id="IPR027417">
    <property type="entry name" value="P-loop_NTPase"/>
</dbReference>